<protein>
    <recommendedName>
        <fullName evidence="4">PH domain-containing protein</fullName>
    </recommendedName>
</protein>
<dbReference type="EMBL" id="CAXAMN010003481">
    <property type="protein sequence ID" value="CAK9004798.1"/>
    <property type="molecule type" value="Genomic_DNA"/>
</dbReference>
<keyword evidence="3" id="KW-1185">Reference proteome</keyword>
<organism evidence="2 3">
    <name type="scientific">Durusdinium trenchii</name>
    <dbReference type="NCBI Taxonomy" id="1381693"/>
    <lineage>
        <taxon>Eukaryota</taxon>
        <taxon>Sar</taxon>
        <taxon>Alveolata</taxon>
        <taxon>Dinophyceae</taxon>
        <taxon>Suessiales</taxon>
        <taxon>Symbiodiniaceae</taxon>
        <taxon>Durusdinium</taxon>
    </lineage>
</organism>
<evidence type="ECO:0000313" key="2">
    <source>
        <dbReference type="EMBL" id="CAK9004798.1"/>
    </source>
</evidence>
<comment type="caution">
    <text evidence="2">The sequence shown here is derived from an EMBL/GenBank/DDBJ whole genome shotgun (WGS) entry which is preliminary data.</text>
</comment>
<accession>A0ABP0IR69</accession>
<dbReference type="Proteomes" id="UP001642484">
    <property type="component" value="Unassembled WGS sequence"/>
</dbReference>
<gene>
    <name evidence="2" type="ORF">CCMP2556_LOCUS7821</name>
</gene>
<reference evidence="2 3" key="1">
    <citation type="submission" date="2024-02" db="EMBL/GenBank/DDBJ databases">
        <authorList>
            <person name="Chen Y."/>
            <person name="Shah S."/>
            <person name="Dougan E. K."/>
            <person name="Thang M."/>
            <person name="Chan C."/>
        </authorList>
    </citation>
    <scope>NUCLEOTIDE SEQUENCE [LARGE SCALE GENOMIC DNA]</scope>
</reference>
<name>A0ABP0IR69_9DINO</name>
<evidence type="ECO:0008006" key="4">
    <source>
        <dbReference type="Google" id="ProtNLM"/>
    </source>
</evidence>
<feature type="region of interest" description="Disordered" evidence="1">
    <location>
        <begin position="46"/>
        <end position="79"/>
    </location>
</feature>
<feature type="compositionally biased region" description="Basic and acidic residues" evidence="1">
    <location>
        <begin position="50"/>
        <end position="59"/>
    </location>
</feature>
<proteinExistence type="predicted"/>
<evidence type="ECO:0000313" key="3">
    <source>
        <dbReference type="Proteomes" id="UP001642484"/>
    </source>
</evidence>
<feature type="compositionally biased region" description="Basic and acidic residues" evidence="1">
    <location>
        <begin position="70"/>
        <end position="79"/>
    </location>
</feature>
<evidence type="ECO:0000256" key="1">
    <source>
        <dbReference type="SAM" id="MobiDB-lite"/>
    </source>
</evidence>
<sequence length="507" mass="56645">MAALNGAWEVLRCPKKRQDYNQSLQAQALKRQAEEKKKHFINSIAVKQKQNHEQREAHKVSATAKQKARSTTETKESVSEKKAANGSSFVYVCLTNQKKAIVVKSSSQKSLHRKFEHHNFVSAKHADAVASEFANRVENWCVETLCMNKIAQLEEFMMQQDIEKPAKRVSKVFLQEYIEEAMWVNAYDNVIPKMETAFYNKSCGKLESFLRTAYQDSTGASSTPEGNTSYQEGIVVDKYTNKFMATFKISKGHGSICKIFDNREDAEFWYDSISSLHQKQRLVGNISLLRQACATRKATAEAMSRIMSENVSVAAEASKTFARDMAMGTDMSGIHFLADKSLKKNDLPQAEVRIHRLMSERLSTLVEGQKLEGRLLGKYHDSTGWRATICILLGDSYSLADVDQFAKTSCLSVVGVIGSSNDLKPSVQAFDALKALASECTIPIYLHFARIQGQVKLSAFQLAAKENGGVAEVQVNFIVRKLQQEEFRVIGSAAESSQVQVGIEVSR</sequence>